<evidence type="ECO:0000256" key="7">
    <source>
        <dbReference type="ARBA" id="ARBA00022833"/>
    </source>
</evidence>
<dbReference type="Pfam" id="PF13639">
    <property type="entry name" value="zf-RING_2"/>
    <property type="match status" value="1"/>
</dbReference>
<keyword evidence="4" id="KW-0479">Metal-binding</keyword>
<protein>
    <recommendedName>
        <fullName evidence="2">RING-type E3 ubiquitin transferase</fullName>
        <ecNumber evidence="2">2.3.2.27</ecNumber>
    </recommendedName>
</protein>
<evidence type="ECO:0000256" key="6">
    <source>
        <dbReference type="ARBA" id="ARBA00022786"/>
    </source>
</evidence>
<keyword evidence="3" id="KW-0808">Transferase</keyword>
<dbReference type="GO" id="GO:0005634">
    <property type="term" value="C:nucleus"/>
    <property type="evidence" value="ECO:0007669"/>
    <property type="project" value="TreeGrafter"/>
</dbReference>
<dbReference type="GO" id="GO:0006511">
    <property type="term" value="P:ubiquitin-dependent protein catabolic process"/>
    <property type="evidence" value="ECO:0007669"/>
    <property type="project" value="TreeGrafter"/>
</dbReference>
<evidence type="ECO:0000313" key="11">
    <source>
        <dbReference type="EMBL" id="LAB69356.1"/>
    </source>
</evidence>
<dbReference type="PANTHER" id="PTHR45931:SF3">
    <property type="entry name" value="RING ZINC FINGER-CONTAINING PROTEIN"/>
    <property type="match status" value="1"/>
</dbReference>
<name>A0A2P2I619_9CRUS</name>
<dbReference type="PANTHER" id="PTHR45931">
    <property type="entry name" value="SI:CH211-59O9.10"/>
    <property type="match status" value="1"/>
</dbReference>
<dbReference type="SUPFAM" id="SSF57850">
    <property type="entry name" value="RING/U-box"/>
    <property type="match status" value="1"/>
</dbReference>
<feature type="domain" description="RING-type" evidence="10">
    <location>
        <begin position="75"/>
        <end position="116"/>
    </location>
</feature>
<accession>A0A2P2I619</accession>
<dbReference type="InterPro" id="IPR051834">
    <property type="entry name" value="RING_finger_E3_ligase"/>
</dbReference>
<comment type="similarity">
    <text evidence="8">Belongs to the RNF181 family.</text>
</comment>
<evidence type="ECO:0000256" key="5">
    <source>
        <dbReference type="ARBA" id="ARBA00022771"/>
    </source>
</evidence>
<dbReference type="EMBL" id="IACF01003746">
    <property type="protein sequence ID" value="LAB69356.1"/>
    <property type="molecule type" value="mRNA"/>
</dbReference>
<dbReference type="PROSITE" id="PS50089">
    <property type="entry name" value="ZF_RING_2"/>
    <property type="match status" value="1"/>
</dbReference>
<evidence type="ECO:0000256" key="2">
    <source>
        <dbReference type="ARBA" id="ARBA00012483"/>
    </source>
</evidence>
<dbReference type="CDD" id="cd16669">
    <property type="entry name" value="RING-H2_RNF181"/>
    <property type="match status" value="1"/>
</dbReference>
<reference evidence="11" key="1">
    <citation type="journal article" date="2018" name="Biosci. Biotechnol. Biochem.">
        <title>Polysaccharide hydrolase of the hadal zone amphipods Hirondellea gigas.</title>
        <authorList>
            <person name="Kobayashi H."/>
            <person name="Nagahama T."/>
            <person name="Arai W."/>
            <person name="Sasagawa Y."/>
            <person name="Umeda M."/>
            <person name="Hayashi T."/>
            <person name="Nikaido I."/>
            <person name="Watanabe H."/>
            <person name="Oguri K."/>
            <person name="Kitazato H."/>
            <person name="Fujioka K."/>
            <person name="Kido Y."/>
            <person name="Takami H."/>
        </authorList>
    </citation>
    <scope>NUCLEOTIDE SEQUENCE</scope>
    <source>
        <tissue evidence="11">Whole body</tissue>
    </source>
</reference>
<dbReference type="FunFam" id="3.30.40.10:FF:000127">
    <property type="entry name" value="E3 ubiquitin-protein ligase RNF181"/>
    <property type="match status" value="1"/>
</dbReference>
<sequence length="152" mass="17314">MSSYFSEHDCEPLASGQTPDHFLHFARLIATGGYWELVGLQYSDLFGEKPPPPTSKAVIESLKTSYIKEGEKGQCAVCLKAYEAAEECKHLPCTHYFHSSCVLPWLNKTNSCPMCRYEMKTDDTVYEEYRQRQKSEAGRKAQLSVLHESMFS</sequence>
<evidence type="ECO:0000256" key="1">
    <source>
        <dbReference type="ARBA" id="ARBA00000900"/>
    </source>
</evidence>
<proteinExistence type="evidence at transcript level"/>
<organism evidence="11">
    <name type="scientific">Hirondellea gigas</name>
    <dbReference type="NCBI Taxonomy" id="1518452"/>
    <lineage>
        <taxon>Eukaryota</taxon>
        <taxon>Metazoa</taxon>
        <taxon>Ecdysozoa</taxon>
        <taxon>Arthropoda</taxon>
        <taxon>Crustacea</taxon>
        <taxon>Multicrustacea</taxon>
        <taxon>Malacostraca</taxon>
        <taxon>Eumalacostraca</taxon>
        <taxon>Peracarida</taxon>
        <taxon>Amphipoda</taxon>
        <taxon>Amphilochidea</taxon>
        <taxon>Lysianassida</taxon>
        <taxon>Lysianassidira</taxon>
        <taxon>Lysianassoidea</taxon>
        <taxon>Lysianassidae</taxon>
        <taxon>Hirondellea</taxon>
    </lineage>
</organism>
<dbReference type="InterPro" id="IPR001841">
    <property type="entry name" value="Znf_RING"/>
</dbReference>
<keyword evidence="5 9" id="KW-0863">Zinc-finger</keyword>
<evidence type="ECO:0000256" key="9">
    <source>
        <dbReference type="PROSITE-ProRule" id="PRU00175"/>
    </source>
</evidence>
<keyword evidence="6" id="KW-0833">Ubl conjugation pathway</keyword>
<dbReference type="Gene3D" id="3.30.40.10">
    <property type="entry name" value="Zinc/RING finger domain, C3HC4 (zinc finger)"/>
    <property type="match status" value="1"/>
</dbReference>
<dbReference type="EC" id="2.3.2.27" evidence="2"/>
<evidence type="ECO:0000256" key="3">
    <source>
        <dbReference type="ARBA" id="ARBA00022679"/>
    </source>
</evidence>
<dbReference type="AlphaFoldDB" id="A0A2P2I619"/>
<dbReference type="GO" id="GO:0061630">
    <property type="term" value="F:ubiquitin protein ligase activity"/>
    <property type="evidence" value="ECO:0007669"/>
    <property type="project" value="UniProtKB-EC"/>
</dbReference>
<evidence type="ECO:0000256" key="8">
    <source>
        <dbReference type="ARBA" id="ARBA00038197"/>
    </source>
</evidence>
<dbReference type="GO" id="GO:0016567">
    <property type="term" value="P:protein ubiquitination"/>
    <property type="evidence" value="ECO:0007669"/>
    <property type="project" value="UniProtKB-ARBA"/>
</dbReference>
<dbReference type="SMART" id="SM00184">
    <property type="entry name" value="RING"/>
    <property type="match status" value="1"/>
</dbReference>
<dbReference type="GO" id="GO:0008270">
    <property type="term" value="F:zinc ion binding"/>
    <property type="evidence" value="ECO:0007669"/>
    <property type="project" value="UniProtKB-KW"/>
</dbReference>
<dbReference type="InterPro" id="IPR013083">
    <property type="entry name" value="Znf_RING/FYVE/PHD"/>
</dbReference>
<keyword evidence="7" id="KW-0862">Zinc</keyword>
<comment type="catalytic activity">
    <reaction evidence="1">
        <text>S-ubiquitinyl-[E2 ubiquitin-conjugating enzyme]-L-cysteine + [acceptor protein]-L-lysine = [E2 ubiquitin-conjugating enzyme]-L-cysteine + N(6)-ubiquitinyl-[acceptor protein]-L-lysine.</text>
        <dbReference type="EC" id="2.3.2.27"/>
    </reaction>
</comment>
<evidence type="ECO:0000256" key="4">
    <source>
        <dbReference type="ARBA" id="ARBA00022723"/>
    </source>
</evidence>
<evidence type="ECO:0000259" key="10">
    <source>
        <dbReference type="PROSITE" id="PS50089"/>
    </source>
</evidence>